<accession>E6LRW1</accession>
<keyword evidence="1" id="KW-0472">Membrane</keyword>
<dbReference type="Proteomes" id="UP000003434">
    <property type="component" value="Unassembled WGS sequence"/>
</dbReference>
<evidence type="ECO:0000256" key="1">
    <source>
        <dbReference type="SAM" id="Phobius"/>
    </source>
</evidence>
<feature type="transmembrane region" description="Helical" evidence="1">
    <location>
        <begin position="100"/>
        <end position="122"/>
    </location>
</feature>
<feature type="transmembrane region" description="Helical" evidence="1">
    <location>
        <begin position="143"/>
        <end position="165"/>
    </location>
</feature>
<evidence type="ECO:0000313" key="2">
    <source>
        <dbReference type="EMBL" id="EFU75338.1"/>
    </source>
</evidence>
<keyword evidence="1" id="KW-1133">Transmembrane helix</keyword>
<name>E6LRW1_9FIRM</name>
<keyword evidence="1" id="KW-0812">Transmembrane</keyword>
<dbReference type="HOGENOM" id="CLU_784926_0_0_9"/>
<proteinExistence type="predicted"/>
<feature type="transmembrane region" description="Helical" evidence="1">
    <location>
        <begin position="6"/>
        <end position="33"/>
    </location>
</feature>
<protein>
    <submittedName>
        <fullName evidence="2">Uncharacterized protein</fullName>
    </submittedName>
</protein>
<dbReference type="EMBL" id="AEPW01000106">
    <property type="protein sequence ID" value="EFU75338.1"/>
    <property type="molecule type" value="Genomic_DNA"/>
</dbReference>
<sequence>MNVMGFFISTLAFGIFSLLCFILAVFIYFRLLIAVCTFKKLPKWIYALGHIQITRRSVQFDDITDKLALIEASVFMLCIILVNIIVTGVNYFKLHNIGKAIFFCLQMQFAIIMAAIILSGITRPLIHFFIPSYRTKYSYSTTNALDVLMFFASFAFTFFISIAGIPAKPVNVQIAGTDVIIGTTKASTLLDNGFTFKDKDVDSEIINTRNDHFYYGEYLELYLGDKSFGHVCVTPTWKDSDELKNCTVTLFKATPDDTDLSAVKINNVALSDLELSDFENEDLIDIFSLHPTDYDEMKGPYYFVLTLQTHDYSLWKRYRIEADFNSDNSLSYYTVMAQHTIWE</sequence>
<dbReference type="AlphaFoldDB" id="E6LRW1"/>
<reference evidence="2 3" key="1">
    <citation type="submission" date="2010-12" db="EMBL/GenBank/DDBJ databases">
        <authorList>
            <person name="Muzny D."/>
            <person name="Qin X."/>
            <person name="Deng J."/>
            <person name="Jiang H."/>
            <person name="Liu Y."/>
            <person name="Qu J."/>
            <person name="Song X.-Z."/>
            <person name="Zhang L."/>
            <person name="Thornton R."/>
            <person name="Coyle M."/>
            <person name="Francisco L."/>
            <person name="Jackson L."/>
            <person name="Javaid M."/>
            <person name="Korchina V."/>
            <person name="Kovar C."/>
            <person name="Mata R."/>
            <person name="Mathew T."/>
            <person name="Ngo R."/>
            <person name="Nguyen L."/>
            <person name="Nguyen N."/>
            <person name="Okwuonu G."/>
            <person name="Ongeri F."/>
            <person name="Pham C."/>
            <person name="Simmons D."/>
            <person name="Wilczek-Boney K."/>
            <person name="Hale W."/>
            <person name="Jakkamsetti A."/>
            <person name="Pham P."/>
            <person name="Ruth R."/>
            <person name="San Lucas F."/>
            <person name="Warren J."/>
            <person name="Zhang J."/>
            <person name="Zhao Z."/>
            <person name="Zhou C."/>
            <person name="Zhu D."/>
            <person name="Lee S."/>
            <person name="Bess C."/>
            <person name="Blankenburg K."/>
            <person name="Forbes L."/>
            <person name="Fu Q."/>
            <person name="Gubbala S."/>
            <person name="Hirani K."/>
            <person name="Jayaseelan J.C."/>
            <person name="Lara F."/>
            <person name="Munidasa M."/>
            <person name="Palculict T."/>
            <person name="Patil S."/>
            <person name="Pu L.-L."/>
            <person name="Saada N."/>
            <person name="Tang L."/>
            <person name="Weissenberger G."/>
            <person name="Zhu Y."/>
            <person name="Hemphill L."/>
            <person name="Shang Y."/>
            <person name="Youmans B."/>
            <person name="Ayvaz T."/>
            <person name="Ross M."/>
            <person name="Santibanez J."/>
            <person name="Aqrawi P."/>
            <person name="Gross S."/>
            <person name="Joshi V."/>
            <person name="Fowler G."/>
            <person name="Nazareth L."/>
            <person name="Reid J."/>
            <person name="Worley K."/>
            <person name="Petrosino J."/>
            <person name="Highlander S."/>
            <person name="Gibbs R."/>
        </authorList>
    </citation>
    <scope>NUCLEOTIDE SEQUENCE [LARGE SCALE GENOMIC DNA]</scope>
    <source>
        <strain evidence="2 3">DSM 3986</strain>
    </source>
</reference>
<evidence type="ECO:0000313" key="3">
    <source>
        <dbReference type="Proteomes" id="UP000003434"/>
    </source>
</evidence>
<feature type="transmembrane region" description="Helical" evidence="1">
    <location>
        <begin position="74"/>
        <end position="94"/>
    </location>
</feature>
<comment type="caution">
    <text evidence="2">The sequence shown here is derived from an EMBL/GenBank/DDBJ whole genome shotgun (WGS) entry which is preliminary data.</text>
</comment>
<organism evidence="2 3">
    <name type="scientific">Lachnoanaerobaculum saburreum DSM 3986</name>
    <dbReference type="NCBI Taxonomy" id="887325"/>
    <lineage>
        <taxon>Bacteria</taxon>
        <taxon>Bacillati</taxon>
        <taxon>Bacillota</taxon>
        <taxon>Clostridia</taxon>
        <taxon>Lachnospirales</taxon>
        <taxon>Lachnospiraceae</taxon>
        <taxon>Lachnoanaerobaculum</taxon>
    </lineage>
</organism>
<dbReference type="eggNOG" id="ENOG502ZK2G">
    <property type="taxonomic scope" value="Bacteria"/>
</dbReference>
<gene>
    <name evidence="2" type="ORF">HMPREF0381_2696</name>
</gene>